<protein>
    <submittedName>
        <fullName evidence="1">Uncharacterized protein</fullName>
    </submittedName>
</protein>
<evidence type="ECO:0000313" key="1">
    <source>
        <dbReference type="EMBL" id="JAD41598.1"/>
    </source>
</evidence>
<accession>A0A0A8ZVB1</accession>
<dbReference type="AlphaFoldDB" id="A0A0A8ZVB1"/>
<organism evidence="1">
    <name type="scientific">Arundo donax</name>
    <name type="common">Giant reed</name>
    <name type="synonym">Donax arundinaceus</name>
    <dbReference type="NCBI Taxonomy" id="35708"/>
    <lineage>
        <taxon>Eukaryota</taxon>
        <taxon>Viridiplantae</taxon>
        <taxon>Streptophyta</taxon>
        <taxon>Embryophyta</taxon>
        <taxon>Tracheophyta</taxon>
        <taxon>Spermatophyta</taxon>
        <taxon>Magnoliopsida</taxon>
        <taxon>Liliopsida</taxon>
        <taxon>Poales</taxon>
        <taxon>Poaceae</taxon>
        <taxon>PACMAD clade</taxon>
        <taxon>Arundinoideae</taxon>
        <taxon>Arundineae</taxon>
        <taxon>Arundo</taxon>
    </lineage>
</organism>
<reference evidence="1" key="1">
    <citation type="submission" date="2014-09" db="EMBL/GenBank/DDBJ databases">
        <authorList>
            <person name="Magalhaes I.L.F."/>
            <person name="Oliveira U."/>
            <person name="Santos F.R."/>
            <person name="Vidigal T.H.D.A."/>
            <person name="Brescovit A.D."/>
            <person name="Santos A.J."/>
        </authorList>
    </citation>
    <scope>NUCLEOTIDE SEQUENCE</scope>
    <source>
        <tissue evidence="1">Shoot tissue taken approximately 20 cm above the soil surface</tissue>
    </source>
</reference>
<dbReference type="EMBL" id="GBRH01256297">
    <property type="protein sequence ID" value="JAD41598.1"/>
    <property type="molecule type" value="Transcribed_RNA"/>
</dbReference>
<proteinExistence type="predicted"/>
<reference evidence="1" key="2">
    <citation type="journal article" date="2015" name="Data Brief">
        <title>Shoot transcriptome of the giant reed, Arundo donax.</title>
        <authorList>
            <person name="Barrero R.A."/>
            <person name="Guerrero F.D."/>
            <person name="Moolhuijzen P."/>
            <person name="Goolsby J.A."/>
            <person name="Tidwell J."/>
            <person name="Bellgard S.E."/>
            <person name="Bellgard M.I."/>
        </authorList>
    </citation>
    <scope>NUCLEOTIDE SEQUENCE</scope>
    <source>
        <tissue evidence="1">Shoot tissue taken approximately 20 cm above the soil surface</tissue>
    </source>
</reference>
<name>A0A0A8ZVB1_ARUDO</name>
<sequence>MGGCQHLARVPHAADDPGGLLLSKLRRLRDRPDPRFPWLGLLR</sequence>